<dbReference type="OMA" id="QHACHRI"/>
<evidence type="ECO:0000313" key="3">
    <source>
        <dbReference type="Proteomes" id="UP000008068"/>
    </source>
</evidence>
<dbReference type="OrthoDB" id="5874481at2759"/>
<dbReference type="Pfam" id="PF25100">
    <property type="entry name" value="DUF7809"/>
    <property type="match status" value="1"/>
</dbReference>
<dbReference type="FunCoup" id="G0MD82">
    <property type="interactions" value="981"/>
</dbReference>
<dbReference type="PANTHER" id="PTHR21447:SF11">
    <property type="entry name" value="RING-TYPE DOMAIN-CONTAINING PROTEIN"/>
    <property type="match status" value="1"/>
</dbReference>
<keyword evidence="3" id="KW-1185">Reference proteome</keyword>
<dbReference type="STRING" id="135651.G0MD82"/>
<dbReference type="InParanoid" id="G0MD82"/>
<feature type="domain" description="DUF7809" evidence="1">
    <location>
        <begin position="106"/>
        <end position="264"/>
    </location>
</feature>
<protein>
    <recommendedName>
        <fullName evidence="1">DUF7809 domain-containing protein</fullName>
    </recommendedName>
</protein>
<dbReference type="Proteomes" id="UP000008068">
    <property type="component" value="Unassembled WGS sequence"/>
</dbReference>
<gene>
    <name evidence="2" type="ORF">CAEBREN_19946</name>
</gene>
<name>G0MD82_CAEBE</name>
<dbReference type="AlphaFoldDB" id="G0MD82"/>
<evidence type="ECO:0000313" key="2">
    <source>
        <dbReference type="EMBL" id="EGT49796.1"/>
    </source>
</evidence>
<dbReference type="eggNOG" id="ENOG502RT8H">
    <property type="taxonomic scope" value="Eukaryota"/>
</dbReference>
<dbReference type="GO" id="GO:0045087">
    <property type="term" value="P:innate immune response"/>
    <property type="evidence" value="ECO:0007669"/>
    <property type="project" value="TreeGrafter"/>
</dbReference>
<reference evidence="3" key="1">
    <citation type="submission" date="2011-07" db="EMBL/GenBank/DDBJ databases">
        <authorList>
            <consortium name="Caenorhabditis brenneri Sequencing and Analysis Consortium"/>
            <person name="Wilson R.K."/>
        </authorList>
    </citation>
    <scope>NUCLEOTIDE SEQUENCE [LARGE SCALE GENOMIC DNA]</scope>
    <source>
        <strain evidence="3">PB2801</strain>
    </source>
</reference>
<dbReference type="InterPro" id="IPR056711">
    <property type="entry name" value="DUF7809"/>
</dbReference>
<evidence type="ECO:0000259" key="1">
    <source>
        <dbReference type="Pfam" id="PF25100"/>
    </source>
</evidence>
<proteinExistence type="predicted"/>
<sequence length="609" mass="69445">MPVTAPIPPASLAKMTHKYTPYTIRNSVVMGPPNSNCVVCHEGKELDVMKNFTTASGMFGTPEELWEQFQVFADFQRNNQYFGVDNSIHYNNNLHLYDQFNGEKKFICKNDIFLYIQKKLLETEDLMMLRPNLIMLTYFLHHYESKLKGAIEFVPFDQKEFDKLDKELAQIAVKMRKAGTGPLVTMQRGGQGVLNRFKELLPFHKPDSEMIALLGIFDWLMSGKNGMTVEQNTETIAACHSYCRTMIPCLKKIIEDRPSWFMPNEMLPRKLVRPVLRVLIDGNVELVLSQEMYGAATVVNPSFNPNSCLKPESGFVDALDFEATATFLAFHRVGEKDVDFIRFPIKRAKHSAVPIPINSGLICKSSMDVFLELIRDMFFGTCVFQSPDHKELMIMWEAELLTIFNWSVEELYFIDSLMIDQLDQVCATRIPLTSPKRTIRDVPAVGFTAGDLKEELEHLGMKAFFEDVFDHVDLAYRTVVKKKKKVVLRTCDMFDAVEHCLQLSLLKKVPKLVSFVHNQQACHRIPGLQCDRCDEEKRNPKKKQVYIQMLACTMTHEDGTPAGPIKKIKVGVLGDDIDVSVEQMDQTARIIQSMAKLATSEKPASKKPK</sequence>
<organism evidence="3">
    <name type="scientific">Caenorhabditis brenneri</name>
    <name type="common">Nematode worm</name>
    <dbReference type="NCBI Taxonomy" id="135651"/>
    <lineage>
        <taxon>Eukaryota</taxon>
        <taxon>Metazoa</taxon>
        <taxon>Ecdysozoa</taxon>
        <taxon>Nematoda</taxon>
        <taxon>Chromadorea</taxon>
        <taxon>Rhabditida</taxon>
        <taxon>Rhabditina</taxon>
        <taxon>Rhabditomorpha</taxon>
        <taxon>Rhabditoidea</taxon>
        <taxon>Rhabditidae</taxon>
        <taxon>Peloderinae</taxon>
        <taxon>Caenorhabditis</taxon>
    </lineage>
</organism>
<dbReference type="GO" id="GO:0045121">
    <property type="term" value="C:membrane raft"/>
    <property type="evidence" value="ECO:0007669"/>
    <property type="project" value="TreeGrafter"/>
</dbReference>
<dbReference type="HOGENOM" id="CLU_007994_0_1_1"/>
<dbReference type="PANTHER" id="PTHR21447">
    <property type="entry name" value="RING-TYPE DOMAIN-CONTAINING PROTEIN-RELATED"/>
    <property type="match status" value="1"/>
</dbReference>
<dbReference type="EMBL" id="GL379790">
    <property type="protein sequence ID" value="EGT49796.1"/>
    <property type="molecule type" value="Genomic_DNA"/>
</dbReference>
<accession>G0MD82</accession>